<dbReference type="GO" id="GO:0005975">
    <property type="term" value="P:carbohydrate metabolic process"/>
    <property type="evidence" value="ECO:0007669"/>
    <property type="project" value="InterPro"/>
</dbReference>
<proteinExistence type="predicted"/>
<keyword evidence="2" id="KW-1185">Reference proteome</keyword>
<dbReference type="NCBIfam" id="NF003814">
    <property type="entry name" value="PRK05406.1-3"/>
    <property type="match status" value="1"/>
</dbReference>
<dbReference type="InterPro" id="IPR005501">
    <property type="entry name" value="LamB/YcsF/PxpA-like"/>
</dbReference>
<evidence type="ECO:0000313" key="1">
    <source>
        <dbReference type="EMBL" id="GFG56271.1"/>
    </source>
</evidence>
<dbReference type="CDD" id="cd10787">
    <property type="entry name" value="LamB_YcsF_like"/>
    <property type="match status" value="1"/>
</dbReference>
<dbReference type="Pfam" id="PF03746">
    <property type="entry name" value="LamB_YcsF"/>
    <property type="match status" value="1"/>
</dbReference>
<dbReference type="RefSeq" id="WP_193487984.1">
    <property type="nucleotide sequence ID" value="NZ_BAAAMC010000025.1"/>
</dbReference>
<sequence>MPERLDLNADLGESYGWYRFGVDTELMGLITSANVACGFHAGDSRTMRTTVELAVDNGVRVGAHMGLPDRLGFGRREIEISGQDAYDYSLHQIGALDAFVRRSGATLQHIKPHGALYMMASRDPEIADGIARAAAEHHPGIAVYALPGSALVKAADSHGLPVVGEFFADRPYVEGQVVMFGWTLEQVGPPEQVAARVATMLDSGADVGTVCVHTDTPDAVAMVSAVRAMLVARGIEVTPP</sequence>
<gene>
    <name evidence="1" type="ORF">MMUR_04070</name>
</gene>
<dbReference type="Proteomes" id="UP000465241">
    <property type="component" value="Unassembled WGS sequence"/>
</dbReference>
<accession>A0A7I9WEU6</accession>
<protein>
    <submittedName>
        <fullName evidence="1">LamB/YcsF family protein</fullName>
    </submittedName>
</protein>
<name>A0A7I9WEU6_9MYCO</name>
<dbReference type="InterPro" id="IPR011330">
    <property type="entry name" value="Glyco_hydro/deAcase_b/a-brl"/>
</dbReference>
<comment type="caution">
    <text evidence="1">The sequence shown here is derived from an EMBL/GenBank/DDBJ whole genome shotgun (WGS) entry which is preliminary data.</text>
</comment>
<dbReference type="SUPFAM" id="SSF88713">
    <property type="entry name" value="Glycoside hydrolase/deacetylase"/>
    <property type="match status" value="1"/>
</dbReference>
<evidence type="ECO:0000313" key="2">
    <source>
        <dbReference type="Proteomes" id="UP000465241"/>
    </source>
</evidence>
<dbReference type="PANTHER" id="PTHR30292">
    <property type="entry name" value="UNCHARACTERIZED PROTEIN YBGL-RELATED"/>
    <property type="match status" value="1"/>
</dbReference>
<organism evidence="1 2">
    <name type="scientific">Mycolicibacterium murale</name>
    <dbReference type="NCBI Taxonomy" id="182220"/>
    <lineage>
        <taxon>Bacteria</taxon>
        <taxon>Bacillati</taxon>
        <taxon>Actinomycetota</taxon>
        <taxon>Actinomycetes</taxon>
        <taxon>Mycobacteriales</taxon>
        <taxon>Mycobacteriaceae</taxon>
        <taxon>Mycolicibacterium</taxon>
    </lineage>
</organism>
<reference evidence="1 2" key="1">
    <citation type="journal article" date="2019" name="Emerg. Microbes Infect.">
        <title>Comprehensive subspecies identification of 175 nontuberculous mycobacteria species based on 7547 genomic profiles.</title>
        <authorList>
            <person name="Matsumoto Y."/>
            <person name="Kinjo T."/>
            <person name="Motooka D."/>
            <person name="Nabeya D."/>
            <person name="Jung N."/>
            <person name="Uechi K."/>
            <person name="Horii T."/>
            <person name="Iida T."/>
            <person name="Fujita J."/>
            <person name="Nakamura S."/>
        </authorList>
    </citation>
    <scope>NUCLEOTIDE SEQUENCE [LARGE SCALE GENOMIC DNA]</scope>
    <source>
        <strain evidence="1 2">JCM 13392</strain>
    </source>
</reference>
<dbReference type="EMBL" id="BLKT01000003">
    <property type="protein sequence ID" value="GFG56271.1"/>
    <property type="molecule type" value="Genomic_DNA"/>
</dbReference>
<dbReference type="PANTHER" id="PTHR30292:SF0">
    <property type="entry name" value="5-OXOPROLINASE SUBUNIT A"/>
    <property type="match status" value="1"/>
</dbReference>
<dbReference type="AlphaFoldDB" id="A0A7I9WEU6"/>
<dbReference type="Gene3D" id="3.20.20.370">
    <property type="entry name" value="Glycoside hydrolase/deacetylase"/>
    <property type="match status" value="1"/>
</dbReference>